<evidence type="ECO:0000313" key="2">
    <source>
        <dbReference type="Proteomes" id="UP000321204"/>
    </source>
</evidence>
<sequence>MQSRNETPPTKPDTVSFLYDGDCAFGIFATHFRGERVVLGQSILQIPGQQKEKPPLKEAFQVGAARTKVEPAMRGLNLLARVVDCGLKNLY</sequence>
<dbReference type="EMBL" id="CP042433">
    <property type="protein sequence ID" value="QEC57962.1"/>
    <property type="molecule type" value="Genomic_DNA"/>
</dbReference>
<dbReference type="KEGG" id="fgg:FSB75_19300"/>
<reference evidence="1 2" key="1">
    <citation type="journal article" date="2015" name="Int. J. Syst. Evol. Microbiol.">
        <title>Flavisolibacter ginsenosidimutans sp. nov., with ginsenoside-converting activity isolated from soil used for cultivating ginseng.</title>
        <authorList>
            <person name="Zhao Y."/>
            <person name="Liu Q."/>
            <person name="Kang M.S."/>
            <person name="Jin F."/>
            <person name="Yu H."/>
            <person name="Im W.T."/>
        </authorList>
    </citation>
    <scope>NUCLEOTIDE SEQUENCE [LARGE SCALE GENOMIC DNA]</scope>
    <source>
        <strain evidence="1 2">Gsoil 636</strain>
    </source>
</reference>
<organism evidence="1 2">
    <name type="scientific">Flavisolibacter ginsenosidimutans</name>
    <dbReference type="NCBI Taxonomy" id="661481"/>
    <lineage>
        <taxon>Bacteria</taxon>
        <taxon>Pseudomonadati</taxon>
        <taxon>Bacteroidota</taxon>
        <taxon>Chitinophagia</taxon>
        <taxon>Chitinophagales</taxon>
        <taxon>Chitinophagaceae</taxon>
        <taxon>Flavisolibacter</taxon>
    </lineage>
</organism>
<dbReference type="RefSeq" id="WP_146790830.1">
    <property type="nucleotide sequence ID" value="NZ_BAABIO010000003.1"/>
</dbReference>
<evidence type="ECO:0000313" key="1">
    <source>
        <dbReference type="EMBL" id="QEC57962.1"/>
    </source>
</evidence>
<dbReference type="AlphaFoldDB" id="A0A5B8UNK9"/>
<proteinExistence type="predicted"/>
<gene>
    <name evidence="1" type="ORF">FSB75_19300</name>
</gene>
<keyword evidence="2" id="KW-1185">Reference proteome</keyword>
<dbReference type="Proteomes" id="UP000321204">
    <property type="component" value="Chromosome"/>
</dbReference>
<accession>A0A5B8UNK9</accession>
<protein>
    <submittedName>
        <fullName evidence="1">Uncharacterized protein</fullName>
    </submittedName>
</protein>
<name>A0A5B8UNK9_9BACT</name>